<reference evidence="1 2" key="1">
    <citation type="submission" date="2019-02" db="EMBL/GenBank/DDBJ databases">
        <title>Draft genome sequences of novel Actinobacteria.</title>
        <authorList>
            <person name="Sahin N."/>
            <person name="Ay H."/>
            <person name="Saygin H."/>
        </authorList>
    </citation>
    <scope>NUCLEOTIDE SEQUENCE [LARGE SCALE GENOMIC DNA]</scope>
    <source>
        <strain evidence="1 2">KC201</strain>
    </source>
</reference>
<dbReference type="AlphaFoldDB" id="A0A4R4N9W2"/>
<proteinExistence type="predicted"/>
<accession>A0A4R4N9W2</accession>
<dbReference type="Proteomes" id="UP000295157">
    <property type="component" value="Unassembled WGS sequence"/>
</dbReference>
<dbReference type="EMBL" id="SMJZ01000066">
    <property type="protein sequence ID" value="TDC05665.1"/>
    <property type="molecule type" value="Genomic_DNA"/>
</dbReference>
<protein>
    <submittedName>
        <fullName evidence="1">Uncharacterized protein</fullName>
    </submittedName>
</protein>
<sequence length="121" mass="12863">MAARAVPELVVVLPDRAGDLVRRDEASLIGGMASAFTEAARRHLDTHAAATYARDGETRPAYFVLGGEGTVQSPPRLLRQALGTDVQRLHPGGREGALWCATRKLAGTCGRSRSGVDRPLS</sequence>
<evidence type="ECO:0000313" key="1">
    <source>
        <dbReference type="EMBL" id="TDC05665.1"/>
    </source>
</evidence>
<comment type="caution">
    <text evidence="1">The sequence shown here is derived from an EMBL/GenBank/DDBJ whole genome shotgun (WGS) entry which is preliminary data.</text>
</comment>
<organism evidence="1 2">
    <name type="scientific">Nonomuraea longispora</name>
    <dbReference type="NCBI Taxonomy" id="1848320"/>
    <lineage>
        <taxon>Bacteria</taxon>
        <taxon>Bacillati</taxon>
        <taxon>Actinomycetota</taxon>
        <taxon>Actinomycetes</taxon>
        <taxon>Streptosporangiales</taxon>
        <taxon>Streptosporangiaceae</taxon>
        <taxon>Nonomuraea</taxon>
    </lineage>
</organism>
<evidence type="ECO:0000313" key="2">
    <source>
        <dbReference type="Proteomes" id="UP000295157"/>
    </source>
</evidence>
<dbReference type="RefSeq" id="WP_132333887.1">
    <property type="nucleotide sequence ID" value="NZ_SMJZ01000066.1"/>
</dbReference>
<keyword evidence="2" id="KW-1185">Reference proteome</keyword>
<name>A0A4R4N9W2_9ACTN</name>
<gene>
    <name evidence="1" type="ORF">E1267_18900</name>
</gene>